<evidence type="ECO:0000313" key="8">
    <source>
        <dbReference type="EMBL" id="ORY98613.1"/>
    </source>
</evidence>
<reference evidence="8 9" key="1">
    <citation type="submission" date="2016-07" db="EMBL/GenBank/DDBJ databases">
        <title>Pervasive Adenine N6-methylation of Active Genes in Fungi.</title>
        <authorList>
            <consortium name="DOE Joint Genome Institute"/>
            <person name="Mondo S.J."/>
            <person name="Dannebaum R.O."/>
            <person name="Kuo R.C."/>
            <person name="Labutti K."/>
            <person name="Haridas S."/>
            <person name="Kuo A."/>
            <person name="Salamov A."/>
            <person name="Ahrendt S.R."/>
            <person name="Lipzen A."/>
            <person name="Sullivan W."/>
            <person name="Andreopoulos W.B."/>
            <person name="Clum A."/>
            <person name="Lindquist E."/>
            <person name="Daum C."/>
            <person name="Ramamoorthy G.K."/>
            <person name="Gryganskyi A."/>
            <person name="Culley D."/>
            <person name="Magnuson J.K."/>
            <person name="James T.Y."/>
            <person name="O'Malley M.A."/>
            <person name="Stajich J.E."/>
            <person name="Spatafora J.W."/>
            <person name="Visel A."/>
            <person name="Grigoriev I.V."/>
        </authorList>
    </citation>
    <scope>NUCLEOTIDE SEQUENCE [LARGE SCALE GENOMIC DNA]</scope>
    <source>
        <strain evidence="8 9">NRRL 2496</strain>
    </source>
</reference>
<organism evidence="8 9">
    <name type="scientific">Syncephalastrum racemosum</name>
    <name type="common">Filamentous fungus</name>
    <dbReference type="NCBI Taxonomy" id="13706"/>
    <lineage>
        <taxon>Eukaryota</taxon>
        <taxon>Fungi</taxon>
        <taxon>Fungi incertae sedis</taxon>
        <taxon>Mucoromycota</taxon>
        <taxon>Mucoromycotina</taxon>
        <taxon>Mucoromycetes</taxon>
        <taxon>Mucorales</taxon>
        <taxon>Syncephalastraceae</taxon>
        <taxon>Syncephalastrum</taxon>
    </lineage>
</organism>
<dbReference type="Proteomes" id="UP000242180">
    <property type="component" value="Unassembled WGS sequence"/>
</dbReference>
<dbReference type="Gene3D" id="1.25.10.10">
    <property type="entry name" value="Leucine-rich Repeat Variant"/>
    <property type="match status" value="1"/>
</dbReference>
<dbReference type="InParanoid" id="A0A1X2HHN5"/>
<keyword evidence="4 5" id="KW-0653">Protein transport</keyword>
<dbReference type="GO" id="GO:0006606">
    <property type="term" value="P:protein import into nucleus"/>
    <property type="evidence" value="ECO:0007669"/>
    <property type="project" value="InterPro"/>
</dbReference>
<comment type="caution">
    <text evidence="8">The sequence shown here is derived from an EMBL/GenBank/DDBJ whole genome shotgun (WGS) entry which is preliminary data.</text>
</comment>
<dbReference type="OrthoDB" id="29145at2759"/>
<dbReference type="InterPro" id="IPR011989">
    <property type="entry name" value="ARM-like"/>
</dbReference>
<evidence type="ECO:0000256" key="1">
    <source>
        <dbReference type="ARBA" id="ARBA00010394"/>
    </source>
</evidence>
<gene>
    <name evidence="8" type="ORF">BCR43DRAFT_454796</name>
</gene>
<dbReference type="AlphaFoldDB" id="A0A1X2HHN5"/>
<evidence type="ECO:0000256" key="4">
    <source>
        <dbReference type="ARBA" id="ARBA00022927"/>
    </source>
</evidence>
<accession>A0A1X2HHN5</accession>
<dbReference type="SMART" id="SM00185">
    <property type="entry name" value="ARM"/>
    <property type="match status" value="8"/>
</dbReference>
<evidence type="ECO:0000256" key="3">
    <source>
        <dbReference type="ARBA" id="ARBA00022737"/>
    </source>
</evidence>
<dbReference type="PROSITE" id="PS50176">
    <property type="entry name" value="ARM_REPEAT"/>
    <property type="match status" value="3"/>
</dbReference>
<feature type="repeat" description="ARM" evidence="6">
    <location>
        <begin position="149"/>
        <end position="177"/>
    </location>
</feature>
<dbReference type="SUPFAM" id="SSF48371">
    <property type="entry name" value="ARM repeat"/>
    <property type="match status" value="1"/>
</dbReference>
<feature type="region of interest" description="Disordered" evidence="7">
    <location>
        <begin position="25"/>
        <end position="49"/>
    </location>
</feature>
<comment type="similarity">
    <text evidence="1 5">Belongs to the importin alpha family.</text>
</comment>
<dbReference type="STRING" id="13706.A0A1X2HHN5"/>
<dbReference type="GO" id="GO:0005737">
    <property type="term" value="C:cytoplasm"/>
    <property type="evidence" value="ECO:0007669"/>
    <property type="project" value="InterPro"/>
</dbReference>
<feature type="repeat" description="ARM" evidence="6">
    <location>
        <begin position="107"/>
        <end position="149"/>
    </location>
</feature>
<dbReference type="GO" id="GO:0005634">
    <property type="term" value="C:nucleus"/>
    <property type="evidence" value="ECO:0007669"/>
    <property type="project" value="UniProtKB-ARBA"/>
</dbReference>
<dbReference type="GO" id="GO:0061608">
    <property type="term" value="F:nuclear import signal receptor activity"/>
    <property type="evidence" value="ECO:0007669"/>
    <property type="project" value="InterPro"/>
</dbReference>
<protein>
    <recommendedName>
        <fullName evidence="5">Importin subunit alpha</fullName>
    </recommendedName>
</protein>
<keyword evidence="3" id="KW-0677">Repeat</keyword>
<dbReference type="Pfam" id="PF16186">
    <property type="entry name" value="Arm_3"/>
    <property type="match status" value="1"/>
</dbReference>
<dbReference type="InterPro" id="IPR000225">
    <property type="entry name" value="Armadillo"/>
</dbReference>
<keyword evidence="9" id="KW-1185">Reference proteome</keyword>
<feature type="repeat" description="ARM" evidence="6">
    <location>
        <begin position="191"/>
        <end position="220"/>
    </location>
</feature>
<evidence type="ECO:0000313" key="9">
    <source>
        <dbReference type="Proteomes" id="UP000242180"/>
    </source>
</evidence>
<evidence type="ECO:0000256" key="6">
    <source>
        <dbReference type="PROSITE-ProRule" id="PRU00259"/>
    </source>
</evidence>
<evidence type="ECO:0000256" key="7">
    <source>
        <dbReference type="SAM" id="MobiDB-lite"/>
    </source>
</evidence>
<name>A0A1X2HHN5_SYNRA</name>
<dbReference type="Pfam" id="PF00514">
    <property type="entry name" value="Arm"/>
    <property type="match status" value="6"/>
</dbReference>
<evidence type="ECO:0000256" key="5">
    <source>
        <dbReference type="PIRNR" id="PIRNR005673"/>
    </source>
</evidence>
<evidence type="ECO:0000256" key="2">
    <source>
        <dbReference type="ARBA" id="ARBA00022448"/>
    </source>
</evidence>
<proteinExistence type="inferred from homology"/>
<keyword evidence="2 5" id="KW-0813">Transport</keyword>
<dbReference type="EMBL" id="MCGN01000003">
    <property type="protein sequence ID" value="ORY98613.1"/>
    <property type="molecule type" value="Genomic_DNA"/>
</dbReference>
<dbReference type="InterPro" id="IPR032413">
    <property type="entry name" value="Arm_3"/>
</dbReference>
<dbReference type="InterPro" id="IPR016024">
    <property type="entry name" value="ARM-type_fold"/>
</dbReference>
<dbReference type="FunFam" id="1.25.10.10:FF:000021">
    <property type="entry name" value="Importin subunit alpha"/>
    <property type="match status" value="1"/>
</dbReference>
<dbReference type="PANTHER" id="PTHR23316">
    <property type="entry name" value="IMPORTIN ALPHA"/>
    <property type="match status" value="1"/>
</dbReference>
<dbReference type="PIRSF" id="PIRSF005673">
    <property type="entry name" value="Importin_alpha"/>
    <property type="match status" value="1"/>
</dbReference>
<sequence length="531" mass="59045">MDRSGDRRPVPRRGRRLGALALNKSKKNEESIHKRRTYNPATDEGVTKATNKNDPILKAELANVLPTLRRYLFTDSYGLQLNATVKYRKLLSQEHDPPIQQVIDSDGVVRRLIEFLSSRFSKLQFESAWALTNLASGSPQQTQVIIDEGALPPLIKLLTSPVPDVREQAVWAIGNIAGDNTALRDRVLEHNAMEPLISILEAKTERLTMVRNAVWTLSNLCRGKDPSPDMKYITAALKVMPKLAAYSDEDILVNTCWALAYIGDGSNERIQAVIDSGVCPRVIELLKHPSRTVRIPALRCVGNLVTGDDDAQTQAVLDNDALPALRHVMMSKEESLRKEACWTISNITAGSPSQVQAVFDAGIIPFLLHILFRGDIKSRKEACWAICNATSSARTHPDLVRTLVKAGSIGPLCNMLTYPENKILLVTLDALDNILFVGEMDKMNRPDRINMYAMLVDECGGMETIHGLQSHESTEIYEKSYHIIDKYFADEDEEEEQEALLALATAQQLQQQNDSAAYASYLQAVNNGKAL</sequence>
<dbReference type="InterPro" id="IPR024931">
    <property type="entry name" value="Importin_alpha"/>
</dbReference>